<comment type="caution">
    <text evidence="3">The sequence shown here is derived from an EMBL/GenBank/DDBJ whole genome shotgun (WGS) entry which is preliminary data.</text>
</comment>
<keyword evidence="2" id="KW-0732">Signal</keyword>
<dbReference type="Proteomes" id="UP001139157">
    <property type="component" value="Unassembled WGS sequence"/>
</dbReference>
<gene>
    <name evidence="3" type="ORF">NDR86_32610</name>
</gene>
<keyword evidence="4" id="KW-1185">Reference proteome</keyword>
<evidence type="ECO:0000313" key="3">
    <source>
        <dbReference type="EMBL" id="MCM6778240.1"/>
    </source>
</evidence>
<organism evidence="3 4">
    <name type="scientific">Nocardia pulmonis</name>
    <dbReference type="NCBI Taxonomy" id="2951408"/>
    <lineage>
        <taxon>Bacteria</taxon>
        <taxon>Bacillati</taxon>
        <taxon>Actinomycetota</taxon>
        <taxon>Actinomycetes</taxon>
        <taxon>Mycobacteriales</taxon>
        <taxon>Nocardiaceae</taxon>
        <taxon>Nocardia</taxon>
    </lineage>
</organism>
<dbReference type="AlphaFoldDB" id="A0A9X2J1M1"/>
<name>A0A9X2J1M1_9NOCA</name>
<evidence type="ECO:0008006" key="5">
    <source>
        <dbReference type="Google" id="ProtNLM"/>
    </source>
</evidence>
<protein>
    <recommendedName>
        <fullName evidence="5">Lipoprotein</fullName>
    </recommendedName>
</protein>
<dbReference type="PROSITE" id="PS51257">
    <property type="entry name" value="PROKAR_LIPOPROTEIN"/>
    <property type="match status" value="1"/>
</dbReference>
<feature type="signal peptide" evidence="2">
    <location>
        <begin position="1"/>
        <end position="25"/>
    </location>
</feature>
<reference evidence="3" key="1">
    <citation type="submission" date="2022-06" db="EMBL/GenBank/DDBJ databases">
        <title>Novel species in genus nocardia.</title>
        <authorList>
            <person name="Li F."/>
        </authorList>
    </citation>
    <scope>NUCLEOTIDE SEQUENCE</scope>
    <source>
        <strain evidence="3">CDC141</strain>
    </source>
</reference>
<sequence>MAQFRNYIVRSTLGAGALVVGTILAGCADNDPTAPLGTTTMPTATLPTPGSPTTGADEDRVTPAAARQLCDMIAPEIDNWRAQGPTVGKVSFNGTVQNWATRNDGLNDEVLRDKSIIDTVTTQTCADVRQRAIEVLQVPDLASALVGDR</sequence>
<evidence type="ECO:0000313" key="4">
    <source>
        <dbReference type="Proteomes" id="UP001139157"/>
    </source>
</evidence>
<feature type="region of interest" description="Disordered" evidence="1">
    <location>
        <begin position="35"/>
        <end position="60"/>
    </location>
</feature>
<accession>A0A9X2J1M1</accession>
<evidence type="ECO:0000256" key="1">
    <source>
        <dbReference type="SAM" id="MobiDB-lite"/>
    </source>
</evidence>
<feature type="chain" id="PRO_5040722048" description="Lipoprotein" evidence="2">
    <location>
        <begin position="26"/>
        <end position="149"/>
    </location>
</feature>
<feature type="compositionally biased region" description="Low complexity" evidence="1">
    <location>
        <begin position="35"/>
        <end position="48"/>
    </location>
</feature>
<evidence type="ECO:0000256" key="2">
    <source>
        <dbReference type="SAM" id="SignalP"/>
    </source>
</evidence>
<dbReference type="RefSeq" id="WP_251917712.1">
    <property type="nucleotide sequence ID" value="NZ_JAMRXG010000020.1"/>
</dbReference>
<dbReference type="EMBL" id="JAMRXG010000020">
    <property type="protein sequence ID" value="MCM6778240.1"/>
    <property type="molecule type" value="Genomic_DNA"/>
</dbReference>
<proteinExistence type="predicted"/>